<dbReference type="InterPro" id="IPR001680">
    <property type="entry name" value="WD40_rpt"/>
</dbReference>
<evidence type="ECO:0000256" key="2">
    <source>
        <dbReference type="ARBA" id="ARBA00022552"/>
    </source>
</evidence>
<dbReference type="GO" id="GO:0005730">
    <property type="term" value="C:nucleolus"/>
    <property type="evidence" value="ECO:0007669"/>
    <property type="project" value="UniProtKB-SubCell"/>
</dbReference>
<dbReference type="InterPro" id="IPR019775">
    <property type="entry name" value="WD40_repeat_CS"/>
</dbReference>
<keyword evidence="11" id="KW-1185">Reference proteome</keyword>
<feature type="repeat" description="WD" evidence="7">
    <location>
        <begin position="398"/>
        <end position="432"/>
    </location>
</feature>
<feature type="repeat" description="WD" evidence="7">
    <location>
        <begin position="200"/>
        <end position="241"/>
    </location>
</feature>
<dbReference type="Pfam" id="PF00400">
    <property type="entry name" value="WD40"/>
    <property type="match status" value="6"/>
</dbReference>
<dbReference type="PROSITE" id="PS00678">
    <property type="entry name" value="WD_REPEATS_1"/>
    <property type="match status" value="1"/>
</dbReference>
<comment type="function">
    <text evidence="6">Required for maturation of ribosomal RNAs and formation of the large ribosomal subunit.</text>
</comment>
<protein>
    <recommendedName>
        <fullName evidence="6">Ribosome biogenesis protein WDR12 homolog</fullName>
    </recommendedName>
</protein>
<accession>A0A3R7N5P3</accession>
<comment type="similarity">
    <text evidence="6">Belongs to the WD repeat WDR12/YTM1 family.</text>
</comment>
<gene>
    <name evidence="10" type="ORF">C7M84_003368</name>
</gene>
<dbReference type="CDD" id="cd00200">
    <property type="entry name" value="WD40"/>
    <property type="match status" value="1"/>
</dbReference>
<dbReference type="GO" id="GO:0000463">
    <property type="term" value="P:maturation of LSU-rRNA from tricistronic rRNA transcript (SSU-rRNA, 5.8S rRNA, LSU-rRNA)"/>
    <property type="evidence" value="ECO:0007669"/>
    <property type="project" value="UniProtKB-UniRule"/>
</dbReference>
<dbReference type="GO" id="GO:0000466">
    <property type="term" value="P:maturation of 5.8S rRNA from tricistronic rRNA transcript (SSU-rRNA, 5.8S rRNA, LSU-rRNA)"/>
    <property type="evidence" value="ECO:0007669"/>
    <property type="project" value="UniProtKB-UniRule"/>
</dbReference>
<evidence type="ECO:0000259" key="9">
    <source>
        <dbReference type="Pfam" id="PF08154"/>
    </source>
</evidence>
<keyword evidence="2 6" id="KW-0698">rRNA processing</keyword>
<feature type="repeat" description="WD" evidence="7">
    <location>
        <begin position="354"/>
        <end position="396"/>
    </location>
</feature>
<dbReference type="GO" id="GO:0043021">
    <property type="term" value="F:ribonucleoprotein complex binding"/>
    <property type="evidence" value="ECO:0007669"/>
    <property type="project" value="UniProtKB-UniRule"/>
</dbReference>
<evidence type="ECO:0000313" key="11">
    <source>
        <dbReference type="Proteomes" id="UP000283509"/>
    </source>
</evidence>
<dbReference type="AlphaFoldDB" id="A0A3R7N5P3"/>
<evidence type="ECO:0000256" key="8">
    <source>
        <dbReference type="SAM" id="MobiDB-lite"/>
    </source>
</evidence>
<evidence type="ECO:0000256" key="5">
    <source>
        <dbReference type="ARBA" id="ARBA00023242"/>
    </source>
</evidence>
<dbReference type="InterPro" id="IPR012972">
    <property type="entry name" value="NLE"/>
</dbReference>
<sequence length="432" mass="48466">MEEKKNIDVLVKFVTKQKQYAVPGVSVSVPADASNEDLNEIIKTYICQGSKIKAADVPTFDFIVEGQILRRLLDQHLQKLGKSFENVISIEYFERLPPPTPKESLNHDDWVSSVHSTEEWLLTGCYDNTLHIWDVKNLGRGRIKDAHKLKIPAHNAPVKAVTWAKTDSDVKTFISTSIDQSAYIWKWDSNTNTVDCVSRCCGHSQSVECVAVDQLKGLFVTGSWDTRLKVWAVDDKKQSTDIQRDKEEEGENKKSKGDKVPKTTPLLTMAGHSETVGGVAWTDVSEIASASWDHTIRIWDTDIGGIKTQIAGNCAFFCISWSPLNKTLITGCADNYIRLYDPRSSEGTLCQQRFASHTKWVSSVSWSSTNQFTFVSGGYDNTVKQWDARSPKAPMYDLIGHKKRVEAVDWSHSKYIISGSQDCTVKAYTAKN</sequence>
<dbReference type="InterPro" id="IPR036322">
    <property type="entry name" value="WD40_repeat_dom_sf"/>
</dbReference>
<comment type="caution">
    <text evidence="10">The sequence shown here is derived from an EMBL/GenBank/DDBJ whole genome shotgun (WGS) entry which is preliminary data.</text>
</comment>
<keyword evidence="1 6" id="KW-0690">Ribosome biogenesis</keyword>
<dbReference type="InterPro" id="IPR028599">
    <property type="entry name" value="WDR12/Ytm1"/>
</dbReference>
<feature type="compositionally biased region" description="Basic and acidic residues" evidence="8">
    <location>
        <begin position="239"/>
        <end position="261"/>
    </location>
</feature>
<dbReference type="InterPro" id="IPR015943">
    <property type="entry name" value="WD40/YVTN_repeat-like_dom_sf"/>
</dbReference>
<dbReference type="PANTHER" id="PTHR19855:SF11">
    <property type="entry name" value="RIBOSOME BIOGENESIS PROTEIN WDR12"/>
    <property type="match status" value="1"/>
</dbReference>
<feature type="repeat" description="WD" evidence="7">
    <location>
        <begin position="104"/>
        <end position="137"/>
    </location>
</feature>
<name>A0A3R7N5P3_PENVA</name>
<evidence type="ECO:0000256" key="3">
    <source>
        <dbReference type="ARBA" id="ARBA00022574"/>
    </source>
</evidence>
<keyword evidence="3 7" id="KW-0853">WD repeat</keyword>
<dbReference type="GO" id="GO:0030687">
    <property type="term" value="C:preribosome, large subunit precursor"/>
    <property type="evidence" value="ECO:0007669"/>
    <property type="project" value="UniProtKB-UniRule"/>
</dbReference>
<evidence type="ECO:0000256" key="4">
    <source>
        <dbReference type="ARBA" id="ARBA00022737"/>
    </source>
</evidence>
<dbReference type="GO" id="GO:0005654">
    <property type="term" value="C:nucleoplasm"/>
    <property type="evidence" value="ECO:0007669"/>
    <property type="project" value="UniProtKB-SubCell"/>
</dbReference>
<evidence type="ECO:0000256" key="1">
    <source>
        <dbReference type="ARBA" id="ARBA00022517"/>
    </source>
</evidence>
<keyword evidence="5 6" id="KW-0539">Nucleus</keyword>
<feature type="repeat" description="WD" evidence="7">
    <location>
        <begin position="269"/>
        <end position="300"/>
    </location>
</feature>
<evidence type="ECO:0000256" key="6">
    <source>
        <dbReference type="HAMAP-Rule" id="MF_03029"/>
    </source>
</evidence>
<comment type="subcellular location">
    <subcellularLocation>
        <location evidence="6">Nucleus</location>
        <location evidence="6">Nucleolus</location>
    </subcellularLocation>
    <subcellularLocation>
        <location evidence="6">Nucleus</location>
        <location evidence="6">Nucleoplasm</location>
    </subcellularLocation>
</comment>
<organism evidence="10 11">
    <name type="scientific">Penaeus vannamei</name>
    <name type="common">Whiteleg shrimp</name>
    <name type="synonym">Litopenaeus vannamei</name>
    <dbReference type="NCBI Taxonomy" id="6689"/>
    <lineage>
        <taxon>Eukaryota</taxon>
        <taxon>Metazoa</taxon>
        <taxon>Ecdysozoa</taxon>
        <taxon>Arthropoda</taxon>
        <taxon>Crustacea</taxon>
        <taxon>Multicrustacea</taxon>
        <taxon>Malacostraca</taxon>
        <taxon>Eumalacostraca</taxon>
        <taxon>Eucarida</taxon>
        <taxon>Decapoda</taxon>
        <taxon>Dendrobranchiata</taxon>
        <taxon>Penaeoidea</taxon>
        <taxon>Penaeidae</taxon>
        <taxon>Penaeus</taxon>
    </lineage>
</organism>
<dbReference type="Gene3D" id="2.130.10.10">
    <property type="entry name" value="YVTN repeat-like/Quinoprotein amine dehydrogenase"/>
    <property type="match status" value="3"/>
</dbReference>
<dbReference type="InterPro" id="IPR020472">
    <property type="entry name" value="WD40_PAC1"/>
</dbReference>
<dbReference type="PROSITE" id="PS50294">
    <property type="entry name" value="WD_REPEATS_REGION"/>
    <property type="match status" value="3"/>
</dbReference>
<feature type="region of interest" description="Disordered" evidence="8">
    <location>
        <begin position="239"/>
        <end position="265"/>
    </location>
</feature>
<dbReference type="HAMAP" id="MF_03029">
    <property type="entry name" value="WDR12"/>
    <property type="match status" value="1"/>
</dbReference>
<feature type="domain" description="NLE" evidence="9">
    <location>
        <begin position="9"/>
        <end position="77"/>
    </location>
</feature>
<dbReference type="OrthoDB" id="10251381at2759"/>
<dbReference type="Proteomes" id="UP000283509">
    <property type="component" value="Unassembled WGS sequence"/>
</dbReference>
<reference evidence="10 11" key="1">
    <citation type="submission" date="2018-04" db="EMBL/GenBank/DDBJ databases">
        <authorList>
            <person name="Zhang X."/>
            <person name="Yuan J."/>
            <person name="Li F."/>
            <person name="Xiang J."/>
        </authorList>
    </citation>
    <scope>NUCLEOTIDE SEQUENCE [LARGE SCALE GENOMIC DNA]</scope>
    <source>
        <tissue evidence="10">Muscle</tissue>
    </source>
</reference>
<proteinExistence type="inferred from homology"/>
<dbReference type="Pfam" id="PF08154">
    <property type="entry name" value="NLE"/>
    <property type="match status" value="1"/>
</dbReference>
<dbReference type="PROSITE" id="PS50082">
    <property type="entry name" value="WD_REPEATS_2"/>
    <property type="match status" value="5"/>
</dbReference>
<dbReference type="PANTHER" id="PTHR19855">
    <property type="entry name" value="WD40 REPEAT PROTEIN 12, 37"/>
    <property type="match status" value="1"/>
</dbReference>
<dbReference type="PRINTS" id="PR00320">
    <property type="entry name" value="GPROTEINBRPT"/>
</dbReference>
<keyword evidence="4" id="KW-0677">Repeat</keyword>
<evidence type="ECO:0000256" key="7">
    <source>
        <dbReference type="PROSITE-ProRule" id="PRU00221"/>
    </source>
</evidence>
<evidence type="ECO:0000313" key="10">
    <source>
        <dbReference type="EMBL" id="ROT77950.1"/>
    </source>
</evidence>
<dbReference type="SMART" id="SM00320">
    <property type="entry name" value="WD40"/>
    <property type="match status" value="7"/>
</dbReference>
<reference evidence="10 11" key="2">
    <citation type="submission" date="2019-01" db="EMBL/GenBank/DDBJ databases">
        <title>The decoding of complex shrimp genome reveals the adaptation for benthos swimmer, frequently molting mechanism and breeding impact on genome.</title>
        <authorList>
            <person name="Sun Y."/>
            <person name="Gao Y."/>
            <person name="Yu Y."/>
        </authorList>
    </citation>
    <scope>NUCLEOTIDE SEQUENCE [LARGE SCALE GENOMIC DNA]</scope>
    <source>
        <tissue evidence="10">Muscle</tissue>
    </source>
</reference>
<dbReference type="SUPFAM" id="SSF50978">
    <property type="entry name" value="WD40 repeat-like"/>
    <property type="match status" value="1"/>
</dbReference>
<dbReference type="EMBL" id="QCYY01001454">
    <property type="protein sequence ID" value="ROT77950.1"/>
    <property type="molecule type" value="Genomic_DNA"/>
</dbReference>
<dbReference type="STRING" id="6689.A0A3R7N5P3"/>